<feature type="transmembrane region" description="Helical" evidence="1">
    <location>
        <begin position="257"/>
        <end position="280"/>
    </location>
</feature>
<dbReference type="EMBL" id="JAODUP010000711">
    <property type="protein sequence ID" value="KAK2145003.1"/>
    <property type="molecule type" value="Genomic_DNA"/>
</dbReference>
<evidence type="ECO:0000256" key="1">
    <source>
        <dbReference type="SAM" id="Phobius"/>
    </source>
</evidence>
<evidence type="ECO:0000313" key="2">
    <source>
        <dbReference type="EMBL" id="KAK2145003.1"/>
    </source>
</evidence>
<accession>A0AAD9J2S2</accession>
<evidence type="ECO:0000313" key="3">
    <source>
        <dbReference type="Proteomes" id="UP001208570"/>
    </source>
</evidence>
<keyword evidence="1" id="KW-1133">Transmembrane helix</keyword>
<keyword evidence="1" id="KW-0472">Membrane</keyword>
<dbReference type="AlphaFoldDB" id="A0AAD9J2S2"/>
<proteinExistence type="predicted"/>
<evidence type="ECO:0008006" key="4">
    <source>
        <dbReference type="Google" id="ProtNLM"/>
    </source>
</evidence>
<protein>
    <recommendedName>
        <fullName evidence="4">EGF-like domain-containing protein</fullName>
    </recommendedName>
</protein>
<keyword evidence="1" id="KW-0812">Transmembrane</keyword>
<dbReference type="SUPFAM" id="SSF57196">
    <property type="entry name" value="EGF/Laminin"/>
    <property type="match status" value="1"/>
</dbReference>
<gene>
    <name evidence="2" type="ORF">LSH36_711g00024</name>
</gene>
<keyword evidence="3" id="KW-1185">Reference proteome</keyword>
<dbReference type="Proteomes" id="UP001208570">
    <property type="component" value="Unassembled WGS sequence"/>
</dbReference>
<comment type="caution">
    <text evidence="2">The sequence shown here is derived from an EMBL/GenBank/DDBJ whole genome shotgun (WGS) entry which is preliminary data.</text>
</comment>
<sequence>MLVGPKVTSRSVSINFMEQVMTMSNSPILVIFVIIGVCKSEDVTLGNNITFGFPLRTDPRAFIFTEIDVPEGTITNIEFYSTGIDIPLTFEIWRQINLTEYQLVTQIQHVTSAVGIQKINLIENKRVISINKRGNTKLGFSMESHDCAISYNVLNIHKGALLTSHLIDQTKGRSLIVGDNYTFTGNLMDKTFSVKWIISTGAVKCEKYNGGCEHLCHQGQGQVACACYPGYQLLSNNRNCLEHHEQRNYFLLHSPDVSLGIIIWLAVLTLLTMAMALYTLRKKLGRCCHQLVPMATRSTSQMNIIEGWGESDNVYNIDMGHSEEMKC</sequence>
<dbReference type="Pfam" id="PF14670">
    <property type="entry name" value="FXa_inhibition"/>
    <property type="match status" value="1"/>
</dbReference>
<reference evidence="2" key="1">
    <citation type="journal article" date="2023" name="Mol. Biol. Evol.">
        <title>Third-Generation Sequencing Reveals the Adaptive Role of the Epigenome in Three Deep-Sea Polychaetes.</title>
        <authorList>
            <person name="Perez M."/>
            <person name="Aroh O."/>
            <person name="Sun Y."/>
            <person name="Lan Y."/>
            <person name="Juniper S.K."/>
            <person name="Young C.R."/>
            <person name="Angers B."/>
            <person name="Qian P.Y."/>
        </authorList>
    </citation>
    <scope>NUCLEOTIDE SEQUENCE</scope>
    <source>
        <strain evidence="2">P08H-3</strain>
    </source>
</reference>
<organism evidence="2 3">
    <name type="scientific">Paralvinella palmiformis</name>
    <dbReference type="NCBI Taxonomy" id="53620"/>
    <lineage>
        <taxon>Eukaryota</taxon>
        <taxon>Metazoa</taxon>
        <taxon>Spiralia</taxon>
        <taxon>Lophotrochozoa</taxon>
        <taxon>Annelida</taxon>
        <taxon>Polychaeta</taxon>
        <taxon>Sedentaria</taxon>
        <taxon>Canalipalpata</taxon>
        <taxon>Terebellida</taxon>
        <taxon>Terebelliformia</taxon>
        <taxon>Alvinellidae</taxon>
        <taxon>Paralvinella</taxon>
    </lineage>
</organism>
<name>A0AAD9J2S2_9ANNE</name>
<dbReference type="Gene3D" id="2.10.25.10">
    <property type="entry name" value="Laminin"/>
    <property type="match status" value="1"/>
</dbReference>